<comment type="caution">
    <text evidence="1">The sequence shown here is derived from an EMBL/GenBank/DDBJ whole genome shotgun (WGS) entry which is preliminary data.</text>
</comment>
<dbReference type="EMBL" id="MHCC01000026">
    <property type="protein sequence ID" value="OGY12599.1"/>
    <property type="molecule type" value="Genomic_DNA"/>
</dbReference>
<proteinExistence type="predicted"/>
<protein>
    <submittedName>
        <fullName evidence="1">Uncharacterized protein</fullName>
    </submittedName>
</protein>
<dbReference type="Gene3D" id="3.40.50.300">
    <property type="entry name" value="P-loop containing nucleotide triphosphate hydrolases"/>
    <property type="match status" value="1"/>
</dbReference>
<accession>A0A1G1VB12</accession>
<evidence type="ECO:0000313" key="1">
    <source>
        <dbReference type="EMBL" id="OGY12599.1"/>
    </source>
</evidence>
<reference evidence="1 2" key="1">
    <citation type="journal article" date="2016" name="Nat. Commun.">
        <title>Thousands of microbial genomes shed light on interconnected biogeochemical processes in an aquifer system.</title>
        <authorList>
            <person name="Anantharaman K."/>
            <person name="Brown C.T."/>
            <person name="Hug L.A."/>
            <person name="Sharon I."/>
            <person name="Castelle C.J."/>
            <person name="Probst A.J."/>
            <person name="Thomas B.C."/>
            <person name="Singh A."/>
            <person name="Wilkins M.J."/>
            <person name="Karaoz U."/>
            <person name="Brodie E.L."/>
            <person name="Williams K.H."/>
            <person name="Hubbard S.S."/>
            <person name="Banfield J.F."/>
        </authorList>
    </citation>
    <scope>NUCLEOTIDE SEQUENCE [LARGE SCALE GENOMIC DNA]</scope>
</reference>
<name>A0A1G1VB12_9BACT</name>
<gene>
    <name evidence="1" type="ORF">A3A77_04960</name>
</gene>
<dbReference type="AlphaFoldDB" id="A0A1G1VB12"/>
<evidence type="ECO:0000313" key="2">
    <source>
        <dbReference type="Proteomes" id="UP000178659"/>
    </source>
</evidence>
<sequence length="158" mass="17875">MDTLIEGLENNEDIASQRLQEILDKNRDKRIVVLGTTCTGKSTLTRKISNARDMDEEVFPLLTKEEADYVCQTPWTPEIGETMERLVREKVKAEAGKPLFGTVLVDCDLVIYLKISDELLRQRTVLRNSSLEDAKNMQKAIEEEIQNSDVSAIEFAVG</sequence>
<dbReference type="InterPro" id="IPR027417">
    <property type="entry name" value="P-loop_NTPase"/>
</dbReference>
<dbReference type="Proteomes" id="UP000178659">
    <property type="component" value="Unassembled WGS sequence"/>
</dbReference>
<organism evidence="1 2">
    <name type="scientific">Candidatus Blackburnbacteria bacterium RIFCSPLOWO2_01_FULL_40_20</name>
    <dbReference type="NCBI Taxonomy" id="1797519"/>
    <lineage>
        <taxon>Bacteria</taxon>
        <taxon>Candidatus Blackburniibacteriota</taxon>
    </lineage>
</organism>
<dbReference type="SUPFAM" id="SSF52540">
    <property type="entry name" value="P-loop containing nucleoside triphosphate hydrolases"/>
    <property type="match status" value="1"/>
</dbReference>